<dbReference type="Pfam" id="PF05598">
    <property type="entry name" value="DUF772"/>
    <property type="match status" value="1"/>
</dbReference>
<dbReference type="EMBL" id="FWFL01000029">
    <property type="protein sequence ID" value="SLN71599.1"/>
    <property type="molecule type" value="Genomic_DNA"/>
</dbReference>
<sequence length="107" mass="12021">MTQFIEGLDRLQTMLLPEHLDDYVDENGLVRAIDAFADILDLAALGFNMQPAATGRPGYHPGLMLRIYFYGYFTHGPNPTLVPSAANGSIEPILWKNNVLLLQKVWF</sequence>
<dbReference type="InterPro" id="IPR008490">
    <property type="entry name" value="Transposase_InsH_N"/>
</dbReference>
<reference evidence="2 3" key="1">
    <citation type="submission" date="2017-03" db="EMBL/GenBank/DDBJ databases">
        <authorList>
            <person name="Afonso C.L."/>
            <person name="Miller P.J."/>
            <person name="Scott M.A."/>
            <person name="Spackman E."/>
            <person name="Goraichik I."/>
            <person name="Dimitrov K.M."/>
            <person name="Suarez D.L."/>
            <person name="Swayne D.E."/>
        </authorList>
    </citation>
    <scope>NUCLEOTIDE SEQUENCE [LARGE SCALE GENOMIC DNA]</scope>
    <source>
        <strain evidence="2 3">CECT 8287</strain>
    </source>
</reference>
<protein>
    <recommendedName>
        <fullName evidence="1">Transposase InsH N-terminal domain-containing protein</fullName>
    </recommendedName>
</protein>
<keyword evidence="3" id="KW-1185">Reference proteome</keyword>
<accession>A0A1Y5TYH3</accession>
<evidence type="ECO:0000313" key="2">
    <source>
        <dbReference type="EMBL" id="SLN71599.1"/>
    </source>
</evidence>
<evidence type="ECO:0000313" key="3">
    <source>
        <dbReference type="Proteomes" id="UP000193827"/>
    </source>
</evidence>
<dbReference type="Proteomes" id="UP000193827">
    <property type="component" value="Unassembled WGS sequence"/>
</dbReference>
<proteinExistence type="predicted"/>
<dbReference type="AlphaFoldDB" id="A0A1Y5TYH3"/>
<evidence type="ECO:0000259" key="1">
    <source>
        <dbReference type="Pfam" id="PF05598"/>
    </source>
</evidence>
<feature type="domain" description="Transposase InsH N-terminal" evidence="1">
    <location>
        <begin position="19"/>
        <end position="73"/>
    </location>
</feature>
<gene>
    <name evidence="2" type="ORF">PEL8287_03958</name>
</gene>
<dbReference type="PANTHER" id="PTHR33408">
    <property type="entry name" value="TRANSPOSASE"/>
    <property type="match status" value="1"/>
</dbReference>
<name>A0A1Y5TYH3_9RHOB</name>
<dbReference type="PANTHER" id="PTHR33408:SF2">
    <property type="entry name" value="TRANSPOSASE DDE DOMAIN-CONTAINING PROTEIN"/>
    <property type="match status" value="1"/>
</dbReference>
<organism evidence="2 3">
    <name type="scientific">Roseovarius litorisediminis</name>
    <dbReference type="NCBI Taxonomy" id="1312363"/>
    <lineage>
        <taxon>Bacteria</taxon>
        <taxon>Pseudomonadati</taxon>
        <taxon>Pseudomonadota</taxon>
        <taxon>Alphaproteobacteria</taxon>
        <taxon>Rhodobacterales</taxon>
        <taxon>Roseobacteraceae</taxon>
        <taxon>Roseovarius</taxon>
    </lineage>
</organism>